<dbReference type="GO" id="GO:0030983">
    <property type="term" value="F:mismatched DNA binding"/>
    <property type="evidence" value="ECO:0007669"/>
    <property type="project" value="InterPro"/>
</dbReference>
<dbReference type="InterPro" id="IPR027417">
    <property type="entry name" value="P-loop_NTPase"/>
</dbReference>
<dbReference type="InterPro" id="IPR045076">
    <property type="entry name" value="MutS"/>
</dbReference>
<dbReference type="SUPFAM" id="SSF53150">
    <property type="entry name" value="DNA repair protein MutS, domain II"/>
    <property type="match status" value="1"/>
</dbReference>
<dbReference type="Pfam" id="PF01624">
    <property type="entry name" value="MutS_I"/>
    <property type="match status" value="1"/>
</dbReference>
<dbReference type="Pfam" id="PF00488">
    <property type="entry name" value="MutS_V"/>
    <property type="match status" value="1"/>
</dbReference>
<keyword evidence="2 8" id="KW-0547">Nucleotide-binding</keyword>
<evidence type="ECO:0000313" key="11">
    <source>
        <dbReference type="EMBL" id="ACB42923.1"/>
    </source>
</evidence>
<name>B1X4Q4_PAUCH</name>
<dbReference type="InterPro" id="IPR007860">
    <property type="entry name" value="DNA_mmatch_repair_MutS_con_dom"/>
</dbReference>
<feature type="region of interest" description="Disordered" evidence="9">
    <location>
        <begin position="1"/>
        <end position="23"/>
    </location>
</feature>
<comment type="function">
    <text evidence="7">This protein is involved in the repair of mismatches in DNA. It is possible that it carries out the mismatch recognition step. This protein has a weak ATPase activity.</text>
</comment>
<dbReference type="SUPFAM" id="SSF55271">
    <property type="entry name" value="DNA repair protein MutS, domain I"/>
    <property type="match status" value="1"/>
</dbReference>
<comment type="similarity">
    <text evidence="1 8">Belongs to the DNA mismatch repair MutS family.</text>
</comment>
<dbReference type="InterPro" id="IPR007695">
    <property type="entry name" value="DNA_mismatch_repair_MutS-lik_N"/>
</dbReference>
<reference evidence="11" key="2">
    <citation type="journal article" date="2008" name="Curr. Biol.">
        <title>Chromatophore genome sequence of Paulinella sheds light on acquisition of photosynthesis by eukaryotes.</title>
        <authorList>
            <person name="Nowack E.C.M."/>
            <person name="Melkonian M."/>
            <person name="Gloeckner G."/>
        </authorList>
    </citation>
    <scope>NUCLEOTIDE SEQUENCE [LARGE SCALE GENOMIC DNA]</scope>
</reference>
<dbReference type="Pfam" id="PF05192">
    <property type="entry name" value="MutS_III"/>
    <property type="match status" value="1"/>
</dbReference>
<dbReference type="SMART" id="SM00533">
    <property type="entry name" value="MUTSd"/>
    <property type="match status" value="1"/>
</dbReference>
<dbReference type="Gene3D" id="3.40.50.300">
    <property type="entry name" value="P-loop containing nucleotide triphosphate hydrolases"/>
    <property type="match status" value="1"/>
</dbReference>
<dbReference type="Gene3D" id="3.40.1170.10">
    <property type="entry name" value="DNA repair protein MutS, domain I"/>
    <property type="match status" value="1"/>
</dbReference>
<geneLocation type="organellar chromatophore" evidence="11"/>
<dbReference type="PANTHER" id="PTHR11361:SF34">
    <property type="entry name" value="DNA MISMATCH REPAIR PROTEIN MSH1, MITOCHONDRIAL"/>
    <property type="match status" value="1"/>
</dbReference>
<dbReference type="GO" id="GO:0006298">
    <property type="term" value="P:mismatch repair"/>
    <property type="evidence" value="ECO:0007669"/>
    <property type="project" value="InterPro"/>
</dbReference>
<evidence type="ECO:0000256" key="5">
    <source>
        <dbReference type="ARBA" id="ARBA00023125"/>
    </source>
</evidence>
<evidence type="ECO:0000259" key="10">
    <source>
        <dbReference type="PROSITE" id="PS00486"/>
    </source>
</evidence>
<dbReference type="GO" id="GO:0140664">
    <property type="term" value="F:ATP-dependent DNA damage sensor activity"/>
    <property type="evidence" value="ECO:0007669"/>
    <property type="project" value="InterPro"/>
</dbReference>
<dbReference type="GeneID" id="6481253"/>
<comment type="function">
    <text evidence="8">Component of the post-replicative DNA mismatch repair system (MMR).</text>
</comment>
<keyword evidence="5 8" id="KW-0238">DNA-binding</keyword>
<keyword evidence="3 8" id="KW-0227">DNA damage</keyword>
<reference evidence="11" key="1">
    <citation type="submission" date="2007-08" db="EMBL/GenBank/DDBJ databases">
        <authorList>
            <person name="Gloeckner G."/>
            <person name="Nowack E."/>
            <person name="Melkonian M."/>
        </authorList>
    </citation>
    <scope>NUCLEOTIDE SEQUENCE</scope>
</reference>
<organism evidence="11">
    <name type="scientific">Paulinella chromatophora</name>
    <dbReference type="NCBI Taxonomy" id="39717"/>
    <lineage>
        <taxon>Eukaryota</taxon>
        <taxon>Sar</taxon>
        <taxon>Rhizaria</taxon>
        <taxon>Cercozoa</taxon>
        <taxon>Imbricatea</taxon>
        <taxon>Silicofilosea</taxon>
        <taxon>Euglyphida</taxon>
        <taxon>Paulinellidae</taxon>
        <taxon>Paulinella</taxon>
    </lineage>
</organism>
<feature type="compositionally biased region" description="Polar residues" evidence="9">
    <location>
        <begin position="1"/>
        <end position="13"/>
    </location>
</feature>
<dbReference type="CDD" id="cd03284">
    <property type="entry name" value="ABC_MutS1"/>
    <property type="match status" value="1"/>
</dbReference>
<keyword evidence="11" id="KW-0934">Plastid</keyword>
<dbReference type="NCBIfam" id="TIGR01070">
    <property type="entry name" value="mutS1"/>
    <property type="match status" value="1"/>
</dbReference>
<dbReference type="Gene3D" id="1.10.1420.10">
    <property type="match status" value="2"/>
</dbReference>
<evidence type="ECO:0000256" key="7">
    <source>
        <dbReference type="ARBA" id="ARBA00024647"/>
    </source>
</evidence>
<dbReference type="InterPro" id="IPR007861">
    <property type="entry name" value="DNA_mismatch_repair_MutS_clamp"/>
</dbReference>
<dbReference type="SUPFAM" id="SSF48334">
    <property type="entry name" value="DNA repair protein MutS, domain III"/>
    <property type="match status" value="1"/>
</dbReference>
<gene>
    <name evidence="11" type="primary">mutS</name>
    <name evidence="11" type="ordered locus">PCC_0486</name>
</gene>
<dbReference type="Pfam" id="PF05188">
    <property type="entry name" value="MutS_II"/>
    <property type="match status" value="1"/>
</dbReference>
<dbReference type="InterPro" id="IPR017261">
    <property type="entry name" value="DNA_mismatch_repair_MutS/MSH"/>
</dbReference>
<dbReference type="PROSITE" id="PS00486">
    <property type="entry name" value="DNA_MISMATCH_REPAIR_2"/>
    <property type="match status" value="1"/>
</dbReference>
<sequence length="846" mass="93740">MTSSTDQPNSALSDSLERGNENGELSLSRDISYSTVSKDNLTPTLKHYVELKDIHPDKILLYRLGDFFECFFEDAITVARLLEITLTGKEGGKGIGRVPMAGVPHHSVIRYCMDLVRHGLSVALCDQVETTPSKGALLRREITRILTPGTIIEEGALSSRQNNWLVAIVIEGEEWGLAIADVSTGEFRVTERIGIDQLSQELGKLEAAEVLWSGTEIPRWCPDDLYVKYLTRTPFEIPQATASLLTTFQLASLDGLGLTNLKLATRAAGGLINYLNATQPMPEVATAARLLLDPPNVYFNGDQLILDTQTRRNLELTRTQRNGLFQGSFLWAIDQTLTAMGGRCLRHWIEAPLMELSLIEERQQAIGEFVAQRPIRTALRKLLKSINDLERLAGRASAGSASARDLVNLASSLKNLPTIGFILKDCTASLFLTLRKSNPELANLATLIHETIIEYPPSTLTEGGLIKEKVDVVLDALRNQLNEQNAWLSEQEQIERKNSGNSNLRLQRHRNFGYYLAVTRSKANSVPKHWIRRQTLANEERFVTPELKAREGKIFQIKNLIDQREYEVFDNLRKRVGQQGQPIRAAARQVAIIDVIAGLAEIAANRGYCCPKLVKGRLLSIDSGRHPVVEELLVEERFISNDVHLGDGNDLIILTGPNASGKSCYLRQIGLLQLMAQMGSWIPAQAACISITDRIFTRVGAVDDLAAGQSTFMVEMNETANILNHATDQSLILLDEIGRGTATFDGLSIAWAVAEHIAKHIRARSIFATHYHELNELANSINNVNNFQVLVQETGEELIFLHKVTAGGASRSYGIEVARLAGVPARVVSRAREILKTVENNTKMSK</sequence>
<dbReference type="Gene3D" id="3.30.420.110">
    <property type="entry name" value="MutS, connector domain"/>
    <property type="match status" value="1"/>
</dbReference>
<evidence type="ECO:0000256" key="9">
    <source>
        <dbReference type="SAM" id="MobiDB-lite"/>
    </source>
</evidence>
<evidence type="ECO:0000256" key="4">
    <source>
        <dbReference type="ARBA" id="ARBA00022840"/>
    </source>
</evidence>
<accession>B1X4Q4</accession>
<dbReference type="GO" id="GO:0005524">
    <property type="term" value="F:ATP binding"/>
    <property type="evidence" value="ECO:0007669"/>
    <property type="project" value="UniProtKB-KW"/>
</dbReference>
<dbReference type="PIRSF" id="PIRSF037677">
    <property type="entry name" value="DNA_mis_repair_Msh6"/>
    <property type="match status" value="1"/>
</dbReference>
<dbReference type="InterPro" id="IPR007696">
    <property type="entry name" value="DNA_mismatch_repair_MutS_core"/>
</dbReference>
<dbReference type="InterPro" id="IPR036187">
    <property type="entry name" value="DNA_mismatch_repair_MutS_sf"/>
</dbReference>
<dbReference type="HAMAP" id="MF_00096">
    <property type="entry name" value="MutS"/>
    <property type="match status" value="1"/>
</dbReference>
<dbReference type="EMBL" id="CP000815">
    <property type="protein sequence ID" value="ACB42923.1"/>
    <property type="molecule type" value="Genomic_DNA"/>
</dbReference>
<keyword evidence="4" id="KW-0067">ATP-binding</keyword>
<protein>
    <submittedName>
        <fullName evidence="11">DNA mismatch repair protein</fullName>
    </submittedName>
</protein>
<dbReference type="AlphaFoldDB" id="B1X4Q4"/>
<dbReference type="PANTHER" id="PTHR11361">
    <property type="entry name" value="DNA MISMATCH REPAIR PROTEIN MUTS FAMILY MEMBER"/>
    <property type="match status" value="1"/>
</dbReference>
<feature type="domain" description="DNA mismatch repair proteins mutS family" evidence="10">
    <location>
        <begin position="730"/>
        <end position="746"/>
    </location>
</feature>
<evidence type="ECO:0000256" key="2">
    <source>
        <dbReference type="ARBA" id="ARBA00022741"/>
    </source>
</evidence>
<dbReference type="GO" id="GO:0005829">
    <property type="term" value="C:cytosol"/>
    <property type="evidence" value="ECO:0007669"/>
    <property type="project" value="TreeGrafter"/>
</dbReference>
<dbReference type="FunFam" id="1.10.1420.10:FF:000001">
    <property type="entry name" value="DNA mismatch repair protein MutS"/>
    <property type="match status" value="1"/>
</dbReference>
<dbReference type="InterPro" id="IPR036678">
    <property type="entry name" value="MutS_con_dom_sf"/>
</dbReference>
<evidence type="ECO:0000256" key="1">
    <source>
        <dbReference type="ARBA" id="ARBA00006271"/>
    </source>
</evidence>
<dbReference type="RefSeq" id="YP_002049133.1">
    <property type="nucleotide sequence ID" value="NC_011087.1"/>
</dbReference>
<dbReference type="SMART" id="SM00534">
    <property type="entry name" value="MUTSac"/>
    <property type="match status" value="1"/>
</dbReference>
<dbReference type="InterPro" id="IPR005748">
    <property type="entry name" value="DNA_mismatch_repair_MutS"/>
</dbReference>
<evidence type="ECO:0000256" key="6">
    <source>
        <dbReference type="ARBA" id="ARBA00023204"/>
    </source>
</evidence>
<dbReference type="InterPro" id="IPR016151">
    <property type="entry name" value="DNA_mismatch_repair_MutS_N"/>
</dbReference>
<dbReference type="Pfam" id="PF05190">
    <property type="entry name" value="MutS_IV"/>
    <property type="match status" value="1"/>
</dbReference>
<dbReference type="NCBIfam" id="NF003810">
    <property type="entry name" value="PRK05399.1"/>
    <property type="match status" value="1"/>
</dbReference>
<dbReference type="FunFam" id="3.40.50.300:FF:000870">
    <property type="entry name" value="MutS protein homolog 4"/>
    <property type="match status" value="1"/>
</dbReference>
<proteinExistence type="inferred from homology"/>
<evidence type="ECO:0000256" key="8">
    <source>
        <dbReference type="RuleBase" id="RU003756"/>
    </source>
</evidence>
<keyword evidence="6 8" id="KW-0234">DNA repair</keyword>
<dbReference type="SUPFAM" id="SSF52540">
    <property type="entry name" value="P-loop containing nucleoside triphosphate hydrolases"/>
    <property type="match status" value="1"/>
</dbReference>
<dbReference type="InterPro" id="IPR000432">
    <property type="entry name" value="DNA_mismatch_repair_MutS_C"/>
</dbReference>
<evidence type="ECO:0000256" key="3">
    <source>
        <dbReference type="ARBA" id="ARBA00022763"/>
    </source>
</evidence>